<evidence type="ECO:0000313" key="5">
    <source>
        <dbReference type="Proteomes" id="UP000198406"/>
    </source>
</evidence>
<gene>
    <name evidence="4" type="ORF">FisN_5Lh094</name>
</gene>
<keyword evidence="5" id="KW-1185">Reference proteome</keyword>
<dbReference type="PROSITE" id="PS50011">
    <property type="entry name" value="PROTEIN_KINASE_DOM"/>
    <property type="match status" value="1"/>
</dbReference>
<dbReference type="SUPFAM" id="SSF56112">
    <property type="entry name" value="Protein kinase-like (PK-like)"/>
    <property type="match status" value="1"/>
</dbReference>
<dbReference type="GO" id="GO:0005524">
    <property type="term" value="F:ATP binding"/>
    <property type="evidence" value="ECO:0007669"/>
    <property type="project" value="InterPro"/>
</dbReference>
<dbReference type="InParanoid" id="A0A1Z5JJP2"/>
<evidence type="ECO:0000256" key="2">
    <source>
        <dbReference type="SAM" id="MobiDB-lite"/>
    </source>
</evidence>
<dbReference type="InterPro" id="IPR008984">
    <property type="entry name" value="SMAD_FHA_dom_sf"/>
</dbReference>
<dbReference type="InterPro" id="IPR000719">
    <property type="entry name" value="Prot_kinase_dom"/>
</dbReference>
<dbReference type="Gene3D" id="1.10.510.10">
    <property type="entry name" value="Transferase(Phosphotransferase) domain 1"/>
    <property type="match status" value="1"/>
</dbReference>
<feature type="domain" description="Protein kinase" evidence="3">
    <location>
        <begin position="16"/>
        <end position="354"/>
    </location>
</feature>
<feature type="region of interest" description="Disordered" evidence="2">
    <location>
        <begin position="357"/>
        <end position="394"/>
    </location>
</feature>
<dbReference type="InterPro" id="IPR050235">
    <property type="entry name" value="CK1_Ser-Thr_kinase"/>
</dbReference>
<organism evidence="4 5">
    <name type="scientific">Fistulifera solaris</name>
    <name type="common">Oleaginous diatom</name>
    <dbReference type="NCBI Taxonomy" id="1519565"/>
    <lineage>
        <taxon>Eukaryota</taxon>
        <taxon>Sar</taxon>
        <taxon>Stramenopiles</taxon>
        <taxon>Ochrophyta</taxon>
        <taxon>Bacillariophyta</taxon>
        <taxon>Bacillariophyceae</taxon>
        <taxon>Bacillariophycidae</taxon>
        <taxon>Naviculales</taxon>
        <taxon>Naviculaceae</taxon>
        <taxon>Fistulifera</taxon>
    </lineage>
</organism>
<dbReference type="EMBL" id="BDSP01000074">
    <property type="protein sequence ID" value="GAX13991.1"/>
    <property type="molecule type" value="Genomic_DNA"/>
</dbReference>
<protein>
    <recommendedName>
        <fullName evidence="1">Casein kinase I</fullName>
    </recommendedName>
</protein>
<comment type="caution">
    <text evidence="4">The sequence shown here is derived from an EMBL/GenBank/DDBJ whole genome shotgun (WGS) entry which is preliminary data.</text>
</comment>
<dbReference type="PANTHER" id="PTHR11909">
    <property type="entry name" value="CASEIN KINASE-RELATED"/>
    <property type="match status" value="1"/>
</dbReference>
<name>A0A1Z5JJP2_FISSO</name>
<dbReference type="GO" id="GO:0004672">
    <property type="term" value="F:protein kinase activity"/>
    <property type="evidence" value="ECO:0007669"/>
    <property type="project" value="InterPro"/>
</dbReference>
<evidence type="ECO:0000313" key="4">
    <source>
        <dbReference type="EMBL" id="GAX13991.1"/>
    </source>
</evidence>
<sequence length="540" mass="60578">MSTQLKKIKFDRKGHYVLGTKLGEGAQGFIYSLKKENGEESDWCAKITAIAKATKSRQSASEANERALQYERLMYQSTFARLQGEIIPRLPKPSGDTKTLEAYKNDAEGTCKEALKVFFFFSTSYSLTLCQAGYLFIVMERMEMTLIDAVKTLPVASNSVDLSAVARRMLDICKTFHDAHKLITDVKTDNFMVAKGEGSVADRLRMVDLALLKDIMDSNGKHGANEGMTSLRGTPLYASFNSHELQTMSRRDDVESLLYLLAELVIVVYATHTDPKALWYKSGSFLPWSNGKSDADIFQQKKQNLTNKSSEFYSRMPSDLALLFQELWDECRRCDYAAKPNYDLFEKRLGQLVVRLPDQKRKAAQPSPAGATRSSPRRRMSSVRYPAPRDERAADPMDVDEVWNATENVDPQGSNIAALMEDRHYEAATLTAIEGPHKGEKWVVQEGAQERYCIGSKPSKKDHLPLALSKDKSVLANHARIKLSLSKKKLLIQIWDLSKGNTKINGTVKTSAEFALFDGNKVQMGDTVLQVSRAPRPTLK</sequence>
<proteinExistence type="predicted"/>
<evidence type="ECO:0000256" key="1">
    <source>
        <dbReference type="ARBA" id="ARBA00023860"/>
    </source>
</evidence>
<dbReference type="InterPro" id="IPR011009">
    <property type="entry name" value="Kinase-like_dom_sf"/>
</dbReference>
<reference evidence="4 5" key="1">
    <citation type="journal article" date="2015" name="Plant Cell">
        <title>Oil accumulation by the oleaginous diatom Fistulifera solaris as revealed by the genome and transcriptome.</title>
        <authorList>
            <person name="Tanaka T."/>
            <person name="Maeda Y."/>
            <person name="Veluchamy A."/>
            <person name="Tanaka M."/>
            <person name="Abida H."/>
            <person name="Marechal E."/>
            <person name="Bowler C."/>
            <person name="Muto M."/>
            <person name="Sunaga Y."/>
            <person name="Tanaka M."/>
            <person name="Yoshino T."/>
            <person name="Taniguchi T."/>
            <person name="Fukuda Y."/>
            <person name="Nemoto M."/>
            <person name="Matsumoto M."/>
            <person name="Wong P.S."/>
            <person name="Aburatani S."/>
            <person name="Fujibuchi W."/>
        </authorList>
    </citation>
    <scope>NUCLEOTIDE SEQUENCE [LARGE SCALE GENOMIC DNA]</scope>
    <source>
        <strain evidence="4 5">JPCC DA0580</strain>
    </source>
</reference>
<dbReference type="AlphaFoldDB" id="A0A1Z5JJP2"/>
<dbReference type="SUPFAM" id="SSF49879">
    <property type="entry name" value="SMAD/FHA domain"/>
    <property type="match status" value="1"/>
</dbReference>
<dbReference type="Gene3D" id="2.60.200.20">
    <property type="match status" value="1"/>
</dbReference>
<dbReference type="OrthoDB" id="5800476at2759"/>
<evidence type="ECO:0000259" key="3">
    <source>
        <dbReference type="PROSITE" id="PS50011"/>
    </source>
</evidence>
<dbReference type="Proteomes" id="UP000198406">
    <property type="component" value="Unassembled WGS sequence"/>
</dbReference>
<accession>A0A1Z5JJP2</accession>